<dbReference type="InterPro" id="IPR045258">
    <property type="entry name" value="ACAP1/2/3-like"/>
</dbReference>
<organism evidence="4 5">
    <name type="scientific">Xenoophorus captivus</name>
    <dbReference type="NCBI Taxonomy" id="1517983"/>
    <lineage>
        <taxon>Eukaryota</taxon>
        <taxon>Metazoa</taxon>
        <taxon>Chordata</taxon>
        <taxon>Craniata</taxon>
        <taxon>Vertebrata</taxon>
        <taxon>Euteleostomi</taxon>
        <taxon>Actinopterygii</taxon>
        <taxon>Neopterygii</taxon>
        <taxon>Teleostei</taxon>
        <taxon>Neoteleostei</taxon>
        <taxon>Acanthomorphata</taxon>
        <taxon>Ovalentaria</taxon>
        <taxon>Atherinomorphae</taxon>
        <taxon>Cyprinodontiformes</taxon>
        <taxon>Goodeidae</taxon>
        <taxon>Xenoophorus</taxon>
    </lineage>
</organism>
<dbReference type="PANTHER" id="PTHR23180:SF402">
    <property type="entry name" value="ARF-GAP WITH COILED-COIL, ANK REPEAT AND PH DOMAIN-CONTAINING PROTEIN"/>
    <property type="match status" value="1"/>
</dbReference>
<keyword evidence="3" id="KW-0967">Endosome</keyword>
<accession>A0ABV0R9B7</accession>
<protein>
    <recommendedName>
        <fullName evidence="3">Arf-GAP with coiled-coil, ANK repeat and PH domain-containing protein</fullName>
        <shortName evidence="3">Cnt-b</shortName>
    </recommendedName>
    <alternativeName>
        <fullName evidence="3">Centaurin-beta</fullName>
    </alternativeName>
</protein>
<evidence type="ECO:0000313" key="4">
    <source>
        <dbReference type="EMBL" id="MEQ2204641.1"/>
    </source>
</evidence>
<keyword evidence="3" id="KW-0343">GTPase activation</keyword>
<name>A0ABV0R9B7_9TELE</name>
<dbReference type="SUPFAM" id="SSF48403">
    <property type="entry name" value="Ankyrin repeat"/>
    <property type="match status" value="1"/>
</dbReference>
<evidence type="ECO:0000256" key="3">
    <source>
        <dbReference type="RuleBase" id="RU369028"/>
    </source>
</evidence>
<keyword evidence="2 3" id="KW-0862">Zinc</keyword>
<dbReference type="Gene3D" id="1.25.40.20">
    <property type="entry name" value="Ankyrin repeat-containing domain"/>
    <property type="match status" value="1"/>
</dbReference>
<comment type="domain">
    <text evidence="3">PH domain binds phospholipids including phosphatidic acid, phosphatidylinositol 3-phosphate, phosphatidylinositol 3,5-bisphosphate (PIP2) and phosphatidylinositol 3,4,5-trisphosphate (PIP3). May mediate protein binding to PIP2 or PIP3 containing membranes.</text>
</comment>
<gene>
    <name evidence="4" type="ORF">XENOCAPTIV_016251</name>
</gene>
<comment type="subcellular location">
    <subcellularLocation>
        <location evidence="3">Endosome membrane</location>
        <topology evidence="3">Peripheral membrane protein</topology>
    </subcellularLocation>
</comment>
<keyword evidence="3" id="KW-0863">Zinc-finger</keyword>
<reference evidence="4 5" key="1">
    <citation type="submission" date="2021-06" db="EMBL/GenBank/DDBJ databases">
        <authorList>
            <person name="Palmer J.M."/>
        </authorList>
    </citation>
    <scope>NUCLEOTIDE SEQUENCE [LARGE SCALE GENOMIC DNA]</scope>
    <source>
        <strain evidence="4 5">XC_2019</strain>
        <tissue evidence="4">Muscle</tissue>
    </source>
</reference>
<keyword evidence="3" id="KW-0677">Repeat</keyword>
<comment type="caution">
    <text evidence="4">The sequence shown here is derived from an EMBL/GenBank/DDBJ whole genome shotgun (WGS) entry which is preliminary data.</text>
</comment>
<comment type="function">
    <text evidence="3">GTPase-activating protein for the ADP ribosylation factor family.</text>
</comment>
<dbReference type="InterPro" id="IPR002110">
    <property type="entry name" value="Ankyrin_rpt"/>
</dbReference>
<dbReference type="EMBL" id="JAHRIN010036979">
    <property type="protein sequence ID" value="MEQ2204641.1"/>
    <property type="molecule type" value="Genomic_DNA"/>
</dbReference>
<sequence>ASGAERGPEESREPAVLRLRRGRASLGLCQPGSHRVHRVLWDPQASLAGDLVALATALAEGAEVNCSVAEEEGRTALIAAAGSLLACEFLLQNGANVNHRDLRGRGALHAAATAGHTG</sequence>
<dbReference type="InterPro" id="IPR036770">
    <property type="entry name" value="Ankyrin_rpt-contain_sf"/>
</dbReference>
<comment type="domain">
    <text evidence="3">The BAR domain mediates homodimerization, it can neither bind membrane nor impart curvature, but instead requires the neighboring PH domain to achieve these functions.</text>
</comment>
<comment type="activity regulation">
    <text evidence="3">GAP activity stimulated by phosphatidylinositol 4,5-bisphosphate (PIP2) and phosphatidic acid.</text>
</comment>
<keyword evidence="3" id="KW-0040">ANK repeat</keyword>
<evidence type="ECO:0000313" key="5">
    <source>
        <dbReference type="Proteomes" id="UP001434883"/>
    </source>
</evidence>
<keyword evidence="5" id="KW-1185">Reference proteome</keyword>
<evidence type="ECO:0000256" key="1">
    <source>
        <dbReference type="ARBA" id="ARBA00022723"/>
    </source>
</evidence>
<proteinExistence type="predicted"/>
<dbReference type="PANTHER" id="PTHR23180">
    <property type="entry name" value="CENTAURIN/ARF"/>
    <property type="match status" value="1"/>
</dbReference>
<dbReference type="Proteomes" id="UP001434883">
    <property type="component" value="Unassembled WGS sequence"/>
</dbReference>
<feature type="non-terminal residue" evidence="4">
    <location>
        <position position="1"/>
    </location>
</feature>
<dbReference type="Pfam" id="PF12796">
    <property type="entry name" value="Ank_2"/>
    <property type="match status" value="1"/>
</dbReference>
<keyword evidence="1 3" id="KW-0479">Metal-binding</keyword>
<evidence type="ECO:0000256" key="2">
    <source>
        <dbReference type="ARBA" id="ARBA00022833"/>
    </source>
</evidence>